<dbReference type="EMBL" id="CP021056">
    <property type="protein sequence ID" value="QXE22363.1"/>
    <property type="molecule type" value="Genomic_DNA"/>
</dbReference>
<evidence type="ECO:0000256" key="1">
    <source>
        <dbReference type="ARBA" id="ARBA00022741"/>
    </source>
</evidence>
<evidence type="ECO:0000259" key="3">
    <source>
        <dbReference type="SMART" id="SM00889"/>
    </source>
</evidence>
<protein>
    <submittedName>
        <fullName evidence="4">Elongation factor G</fullName>
    </submittedName>
</protein>
<keyword evidence="4" id="KW-0251">Elongation factor</keyword>
<organism evidence="4 5">
    <name type="scientific">Richelia sinica FACHB-800</name>
    <dbReference type="NCBI Taxonomy" id="1357546"/>
    <lineage>
        <taxon>Bacteria</taxon>
        <taxon>Bacillati</taxon>
        <taxon>Cyanobacteriota</taxon>
        <taxon>Cyanophyceae</taxon>
        <taxon>Nostocales</taxon>
        <taxon>Nostocaceae</taxon>
        <taxon>Richelia</taxon>
    </lineage>
</organism>
<gene>
    <name evidence="4" type="ORF">B6N60_01046</name>
</gene>
<proteinExistence type="predicted"/>
<name>A0A975Y3P9_9NOST</name>
<dbReference type="GO" id="GO:0005525">
    <property type="term" value="F:GTP binding"/>
    <property type="evidence" value="ECO:0007669"/>
    <property type="project" value="UniProtKB-KW"/>
</dbReference>
<dbReference type="InterPro" id="IPR014721">
    <property type="entry name" value="Ribsml_uS5_D2-typ_fold_subgr"/>
</dbReference>
<dbReference type="RefSeq" id="WP_190604067.1">
    <property type="nucleotide sequence ID" value="NZ_CP021056.1"/>
</dbReference>
<dbReference type="Proteomes" id="UP000683511">
    <property type="component" value="Chromosome"/>
</dbReference>
<feature type="domain" description="Translation elongation factor EFG/EF2" evidence="3">
    <location>
        <begin position="122"/>
        <end position="242"/>
    </location>
</feature>
<dbReference type="AlphaFoldDB" id="A0A975Y3P9"/>
<keyword evidence="4" id="KW-0648">Protein biosynthesis</keyword>
<evidence type="ECO:0000313" key="5">
    <source>
        <dbReference type="Proteomes" id="UP000683511"/>
    </source>
</evidence>
<dbReference type="KEGG" id="rsin:B6N60_01046"/>
<evidence type="ECO:0000313" key="4">
    <source>
        <dbReference type="EMBL" id="QXE22363.1"/>
    </source>
</evidence>
<keyword evidence="5" id="KW-1185">Reference proteome</keyword>
<keyword evidence="1" id="KW-0547">Nucleotide-binding</keyword>
<keyword evidence="2" id="KW-0342">GTP-binding</keyword>
<evidence type="ECO:0000256" key="2">
    <source>
        <dbReference type="ARBA" id="ARBA00023134"/>
    </source>
</evidence>
<sequence>MNYQTLCFAKYYTYEARQDRRWLHRTIELLQQYPERGKYEDNVVGELFIEETIAVAQKLIKLLEIDPPPTQDISQLYNHLKFYKGVRNNDWDYICEYVEKWHWTTNLWNRFAGSIELSLWNHVTCKLCAIAQPIVGEGKLIRYSSSIDCYGHVVVRIEPNLEHQHLHLSWQIHENIVPSYYIPACFESILDELVQYFHQTNIAIEFTKIIFYDGSHHQINSKEIDYRIAAKIAWRNAIKKAELISL</sequence>
<accession>A0A975Y3P9</accession>
<dbReference type="Gene3D" id="3.30.230.10">
    <property type="match status" value="1"/>
</dbReference>
<dbReference type="SMART" id="SM00889">
    <property type="entry name" value="EFG_IV"/>
    <property type="match status" value="1"/>
</dbReference>
<dbReference type="SUPFAM" id="SSF54211">
    <property type="entry name" value="Ribosomal protein S5 domain 2-like"/>
    <property type="match status" value="1"/>
</dbReference>
<dbReference type="GO" id="GO:0003746">
    <property type="term" value="F:translation elongation factor activity"/>
    <property type="evidence" value="ECO:0007669"/>
    <property type="project" value="UniProtKB-KW"/>
</dbReference>
<dbReference type="InterPro" id="IPR020568">
    <property type="entry name" value="Ribosomal_Su5_D2-typ_SF"/>
</dbReference>
<dbReference type="InterPro" id="IPR005517">
    <property type="entry name" value="Transl_elong_EFG/EF2_IV"/>
</dbReference>
<dbReference type="Pfam" id="PF03764">
    <property type="entry name" value="EFG_IV"/>
    <property type="match status" value="1"/>
</dbReference>
<reference evidence="4" key="1">
    <citation type="submission" date="2017-04" db="EMBL/GenBank/DDBJ databases">
        <title>Genome deletions in a multicellular cyanobacterial endosymbiont for morphological adaptation in marine diatoms.</title>
        <authorList>
            <person name="Wang Y."/>
            <person name="Gao H."/>
            <person name="Li R."/>
            <person name="Xu X."/>
        </authorList>
    </citation>
    <scope>NUCLEOTIDE SEQUENCE</scope>
    <source>
        <strain evidence="4">FACHB 800</strain>
    </source>
</reference>